<dbReference type="InterPro" id="IPR049942">
    <property type="entry name" value="DML1/Misato"/>
</dbReference>
<evidence type="ECO:0000256" key="2">
    <source>
        <dbReference type="ARBA" id="ARBA00004173"/>
    </source>
</evidence>
<evidence type="ECO:0000256" key="1">
    <source>
        <dbReference type="ARBA" id="ARBA00003757"/>
    </source>
</evidence>
<comment type="subcellular location">
    <subcellularLocation>
        <location evidence="2">Mitochondrion</location>
    </subcellularLocation>
</comment>
<dbReference type="InterPro" id="IPR036525">
    <property type="entry name" value="Tubulin/FtsZ_GTPase_sf"/>
</dbReference>
<dbReference type="GO" id="GO:0007005">
    <property type="term" value="P:mitochondrion organization"/>
    <property type="evidence" value="ECO:0007669"/>
    <property type="project" value="InterPro"/>
</dbReference>
<dbReference type="InterPro" id="IPR019605">
    <property type="entry name" value="Misato_II_tubulin-like"/>
</dbReference>
<dbReference type="PANTHER" id="PTHR13391:SF0">
    <property type="entry name" value="PROTEIN MISATO HOMOLOG 1"/>
    <property type="match status" value="1"/>
</dbReference>
<dbReference type="GO" id="GO:0005739">
    <property type="term" value="C:mitochondrion"/>
    <property type="evidence" value="ECO:0007669"/>
    <property type="project" value="UniProtKB-SubCell"/>
</dbReference>
<proteinExistence type="inferred from homology"/>
<feature type="domain" description="Misato Segment II tubulin-like" evidence="7">
    <location>
        <begin position="2"/>
        <end position="114"/>
    </location>
</feature>
<dbReference type="PANTHER" id="PTHR13391">
    <property type="entry name" value="MITOCHONDRIAL DISTRIBUTION REGULATOR MISATO"/>
    <property type="match status" value="1"/>
</dbReference>
<evidence type="ECO:0000256" key="3">
    <source>
        <dbReference type="ARBA" id="ARBA00008507"/>
    </source>
</evidence>
<gene>
    <name evidence="9" type="ORF">FOA43_004254</name>
</gene>
<evidence type="ECO:0000259" key="8">
    <source>
        <dbReference type="Pfam" id="PF14881"/>
    </source>
</evidence>
<accession>A0A875RQG3</accession>
<evidence type="ECO:0000256" key="5">
    <source>
        <dbReference type="ARBA" id="ARBA00022030"/>
    </source>
</evidence>
<protein>
    <recommendedName>
        <fullName evidence="4">Protein DML1</fullName>
    </recommendedName>
    <alternativeName>
        <fullName evidence="5">Protein dml1</fullName>
    </alternativeName>
</protein>
<dbReference type="GeneID" id="62197654"/>
<dbReference type="Pfam" id="PF14881">
    <property type="entry name" value="Tubulin_3"/>
    <property type="match status" value="1"/>
</dbReference>
<evidence type="ECO:0000313" key="10">
    <source>
        <dbReference type="Proteomes" id="UP000662931"/>
    </source>
</evidence>
<comment type="similarity">
    <text evidence="3">Belongs to the misato family.</text>
</comment>
<name>A0A875RQG3_EENNA</name>
<dbReference type="InterPro" id="IPR029209">
    <property type="entry name" value="DML1/Misato_tubulin"/>
</dbReference>
<dbReference type="Gene3D" id="3.40.50.1440">
    <property type="entry name" value="Tubulin/FtsZ, GTPase domain"/>
    <property type="match status" value="1"/>
</dbReference>
<dbReference type="OrthoDB" id="271881at2759"/>
<dbReference type="Proteomes" id="UP000662931">
    <property type="component" value="Chromosome 4"/>
</dbReference>
<dbReference type="EMBL" id="CP064815">
    <property type="protein sequence ID" value="QPG76860.1"/>
    <property type="molecule type" value="Genomic_DNA"/>
</dbReference>
<dbReference type="SUPFAM" id="SSF52490">
    <property type="entry name" value="Tubulin nucleotide-binding domain-like"/>
    <property type="match status" value="1"/>
</dbReference>
<evidence type="ECO:0000256" key="6">
    <source>
        <dbReference type="ARBA" id="ARBA00023128"/>
    </source>
</evidence>
<evidence type="ECO:0000256" key="4">
    <source>
        <dbReference type="ARBA" id="ARBA00014097"/>
    </source>
</evidence>
<dbReference type="KEGG" id="bnn:FOA43_004254"/>
<sequence length="476" mass="55103">MHEVISLSFSQKSNNVLTHFYNLQESLLYDGSLSGKIDNGIHLLRKRGNDRRTFNYYPRALLWDFYNGFGALSKYEYFEPKIDMKSLSEKFDSDTTLTTDDEKLGKNGYQKALDGGKATGDLADHSRMKYWSDFSKVIYRPESLMRLDRWEYSFDTQQGHLRSHPEIRFDRYDVGCDEFDEDHSAGIDAVEDNFRRILENCDTINGLNTITELDTSWAGFTNKFLTIVKDQYLPKAPIFVWSLTDDGATKSLPLVRQISRIKSLVALLNNSSLYMPVSTYPEDVLPQWVDAKSNWQISSYQVVPMELVNQLILPLESSRRVSLNEFAAGLTGDSTERNIVSDINLPKGCISCKNTFRSAKPRNTHVFGKSTIGDCKVDDTESLKEYGTSERCIRRYRQNIPFDNTLDSFPKQFREATDSFEWCSLEITDKPKDSLDEMLRIVSRYCRDDEREDLKDSLSNLKEQYEWGFEDDEEYD</sequence>
<dbReference type="RefSeq" id="XP_038780425.1">
    <property type="nucleotide sequence ID" value="XM_038924497.1"/>
</dbReference>
<reference evidence="9" key="1">
    <citation type="submission" date="2020-10" db="EMBL/GenBank/DDBJ databases">
        <authorList>
            <person name="Roach M.J.R."/>
        </authorList>
    </citation>
    <scope>NUCLEOTIDE SEQUENCE</scope>
    <source>
        <strain evidence="9">CBS 1945</strain>
    </source>
</reference>
<organism evidence="9 10">
    <name type="scientific">Eeniella nana</name>
    <name type="common">Yeast</name>
    <name type="synonym">Brettanomyces nanus</name>
    <dbReference type="NCBI Taxonomy" id="13502"/>
    <lineage>
        <taxon>Eukaryota</taxon>
        <taxon>Fungi</taxon>
        <taxon>Dikarya</taxon>
        <taxon>Ascomycota</taxon>
        <taxon>Saccharomycotina</taxon>
        <taxon>Pichiomycetes</taxon>
        <taxon>Pichiales</taxon>
        <taxon>Pichiaceae</taxon>
        <taxon>Brettanomyces</taxon>
    </lineage>
</organism>
<keyword evidence="6" id="KW-0496">Mitochondrion</keyword>
<dbReference type="Pfam" id="PF10644">
    <property type="entry name" value="Misat_Tub_SegII"/>
    <property type="match status" value="1"/>
</dbReference>
<evidence type="ECO:0000259" key="7">
    <source>
        <dbReference type="Pfam" id="PF10644"/>
    </source>
</evidence>
<dbReference type="AlphaFoldDB" id="A0A875RQG3"/>
<evidence type="ECO:0000313" key="9">
    <source>
        <dbReference type="EMBL" id="QPG76860.1"/>
    </source>
</evidence>
<feature type="domain" description="DML1/Misato tubulin" evidence="8">
    <location>
        <begin position="126"/>
        <end position="308"/>
    </location>
</feature>
<keyword evidence="10" id="KW-1185">Reference proteome</keyword>
<comment type="function">
    <text evidence="1">Involved in the partitioning of the mitochondrial organelle and mitochondrial DNA (mtDNA) inheritance.</text>
</comment>